<dbReference type="GO" id="GO:0004518">
    <property type="term" value="F:nuclease activity"/>
    <property type="evidence" value="ECO:0007669"/>
    <property type="project" value="UniProtKB-KW"/>
</dbReference>
<reference evidence="8 9" key="1">
    <citation type="submission" date="2020-07" db="EMBL/GenBank/DDBJ databases">
        <title>Thermogemmata thermophila gen. nov., sp. nov., a novel moderate thermophilic planctomycete from a Kamchatka hot spring.</title>
        <authorList>
            <person name="Elcheninov A.G."/>
            <person name="Podosokorskaya O.A."/>
            <person name="Kovaleva O.L."/>
            <person name="Novikov A."/>
            <person name="Bonch-Osmolovskaya E.A."/>
            <person name="Toshchakov S.V."/>
            <person name="Kublanov I.V."/>
        </authorList>
    </citation>
    <scope>NUCLEOTIDE SEQUENCE [LARGE SCALE GENOMIC DNA]</scope>
    <source>
        <strain evidence="8 9">2918</strain>
    </source>
</reference>
<evidence type="ECO:0000256" key="4">
    <source>
        <dbReference type="ARBA" id="ARBA00022801"/>
    </source>
</evidence>
<dbReference type="AlphaFoldDB" id="A0A7V8VAW0"/>
<evidence type="ECO:0000256" key="3">
    <source>
        <dbReference type="ARBA" id="ARBA00022722"/>
    </source>
</evidence>
<keyword evidence="4 5" id="KW-0378">Hydrolase</keyword>
<dbReference type="InterPro" id="IPR005227">
    <property type="entry name" value="YqgF"/>
</dbReference>
<feature type="compositionally biased region" description="Acidic residues" evidence="6">
    <location>
        <begin position="174"/>
        <end position="183"/>
    </location>
</feature>
<comment type="caution">
    <text evidence="8">The sequence shown here is derived from an EMBL/GenBank/DDBJ whole genome shotgun (WGS) entry which is preliminary data.</text>
</comment>
<dbReference type="SUPFAM" id="SSF53098">
    <property type="entry name" value="Ribonuclease H-like"/>
    <property type="match status" value="1"/>
</dbReference>
<dbReference type="Pfam" id="PF03652">
    <property type="entry name" value="RuvX"/>
    <property type="match status" value="1"/>
</dbReference>
<evidence type="ECO:0000259" key="7">
    <source>
        <dbReference type="SMART" id="SM00732"/>
    </source>
</evidence>
<evidence type="ECO:0000256" key="5">
    <source>
        <dbReference type="HAMAP-Rule" id="MF_00651"/>
    </source>
</evidence>
<keyword evidence="1 5" id="KW-0963">Cytoplasm</keyword>
<evidence type="ECO:0000313" key="9">
    <source>
        <dbReference type="Proteomes" id="UP000542342"/>
    </source>
</evidence>
<evidence type="ECO:0000313" key="8">
    <source>
        <dbReference type="EMBL" id="MBA2224653.1"/>
    </source>
</evidence>
<comment type="similarity">
    <text evidence="5">Belongs to the YqgF HJR family.</text>
</comment>
<dbReference type="InterPro" id="IPR037027">
    <property type="entry name" value="YqgF/RNaseH-like_dom_sf"/>
</dbReference>
<dbReference type="Proteomes" id="UP000542342">
    <property type="component" value="Unassembled WGS sequence"/>
</dbReference>
<dbReference type="PANTHER" id="PTHR33317">
    <property type="entry name" value="POLYNUCLEOTIDYL TRANSFERASE, RIBONUCLEASE H-LIKE SUPERFAMILY PROTEIN"/>
    <property type="match status" value="1"/>
</dbReference>
<accession>A0A7V8VAW0</accession>
<dbReference type="HAMAP" id="MF_00651">
    <property type="entry name" value="Nuclease_YqgF"/>
    <property type="match status" value="1"/>
</dbReference>
<feature type="domain" description="YqgF/RNase H-like" evidence="7">
    <location>
        <begin position="15"/>
        <end position="115"/>
    </location>
</feature>
<dbReference type="GO" id="GO:0000967">
    <property type="term" value="P:rRNA 5'-end processing"/>
    <property type="evidence" value="ECO:0007669"/>
    <property type="project" value="UniProtKB-UniRule"/>
</dbReference>
<dbReference type="EMBL" id="JACEFB010000001">
    <property type="protein sequence ID" value="MBA2224653.1"/>
    <property type="molecule type" value="Genomic_DNA"/>
</dbReference>
<gene>
    <name evidence="8" type="primary">ruvX</name>
    <name evidence="8" type="ORF">H0921_00580</name>
</gene>
<feature type="compositionally biased region" description="Low complexity" evidence="6">
    <location>
        <begin position="161"/>
        <end position="171"/>
    </location>
</feature>
<feature type="region of interest" description="Disordered" evidence="6">
    <location>
        <begin position="151"/>
        <end position="183"/>
    </location>
</feature>
<dbReference type="InterPro" id="IPR006641">
    <property type="entry name" value="YqgF/RNaseH-like_dom"/>
</dbReference>
<comment type="function">
    <text evidence="5">Could be a nuclease involved in processing of the 5'-end of pre-16S rRNA.</text>
</comment>
<protein>
    <recommendedName>
        <fullName evidence="5">Putative pre-16S rRNA nuclease</fullName>
        <ecNumber evidence="5">3.1.-.-</ecNumber>
    </recommendedName>
</protein>
<name>A0A7V8VAW0_9BACT</name>
<dbReference type="EC" id="3.1.-.-" evidence="5"/>
<evidence type="ECO:0000256" key="1">
    <source>
        <dbReference type="ARBA" id="ARBA00022490"/>
    </source>
</evidence>
<dbReference type="NCBIfam" id="TIGR00250">
    <property type="entry name" value="RNAse_H_YqgF"/>
    <property type="match status" value="1"/>
</dbReference>
<dbReference type="InterPro" id="IPR012337">
    <property type="entry name" value="RNaseH-like_sf"/>
</dbReference>
<comment type="subcellular location">
    <subcellularLocation>
        <location evidence="5">Cytoplasm</location>
    </subcellularLocation>
</comment>
<proteinExistence type="inferred from homology"/>
<dbReference type="GO" id="GO:0005829">
    <property type="term" value="C:cytosol"/>
    <property type="evidence" value="ECO:0007669"/>
    <property type="project" value="TreeGrafter"/>
</dbReference>
<dbReference type="GO" id="GO:0016788">
    <property type="term" value="F:hydrolase activity, acting on ester bonds"/>
    <property type="evidence" value="ECO:0007669"/>
    <property type="project" value="UniProtKB-UniRule"/>
</dbReference>
<dbReference type="CDD" id="cd16964">
    <property type="entry name" value="YqgF"/>
    <property type="match status" value="1"/>
</dbReference>
<dbReference type="Gene3D" id="3.30.420.140">
    <property type="entry name" value="YqgF/RNase H-like domain"/>
    <property type="match status" value="1"/>
</dbReference>
<organism evidence="8 9">
    <name type="scientific">Thermogemmata fonticola</name>
    <dbReference type="NCBI Taxonomy" id="2755323"/>
    <lineage>
        <taxon>Bacteria</taxon>
        <taxon>Pseudomonadati</taxon>
        <taxon>Planctomycetota</taxon>
        <taxon>Planctomycetia</taxon>
        <taxon>Gemmatales</taxon>
        <taxon>Gemmataceae</taxon>
        <taxon>Thermogemmata</taxon>
    </lineage>
</organism>
<keyword evidence="3 5" id="KW-0540">Nuclease</keyword>
<evidence type="ECO:0000256" key="6">
    <source>
        <dbReference type="SAM" id="MobiDB-lite"/>
    </source>
</evidence>
<dbReference type="PANTHER" id="PTHR33317:SF4">
    <property type="entry name" value="POLYNUCLEOTIDYL TRANSFERASE, RIBONUCLEASE H-LIKE SUPERFAMILY PROTEIN"/>
    <property type="match status" value="1"/>
</dbReference>
<evidence type="ECO:0000256" key="2">
    <source>
        <dbReference type="ARBA" id="ARBA00022517"/>
    </source>
</evidence>
<sequence>MPQERNPSPALPPHGVLLGIDYGAVRIGVAMCDPERRIASPLQTYVRRDPLADAGHFAHLAAEVRAVGIVVGLPLHADGRESRSSQETRDFAGWLAHVTALPVVFWDERFTTGAAEAVLIQARLTHKQRRQRRDRVAAQMILQSFLDAGCPPQGFSPPSPLGSSHSLLPPSYEEVADDSDPPI</sequence>
<keyword evidence="9" id="KW-1185">Reference proteome</keyword>
<dbReference type="SMART" id="SM00732">
    <property type="entry name" value="YqgFc"/>
    <property type="match status" value="1"/>
</dbReference>
<keyword evidence="2 5" id="KW-0690">Ribosome biogenesis</keyword>